<proteinExistence type="predicted"/>
<evidence type="ECO:0000313" key="2">
    <source>
        <dbReference type="Proteomes" id="UP001193389"/>
    </source>
</evidence>
<reference evidence="1" key="1">
    <citation type="journal article" date="2020" name="Int. J. Syst. Evol. Microbiol.">
        <title>Aquipluma nitroreducens gen. nov. sp. nov., a novel facultatively anaerobic bacterium isolated from a freshwater lake.</title>
        <authorList>
            <person name="Watanabe M."/>
            <person name="Kojima H."/>
            <person name="Fukui M."/>
        </authorList>
    </citation>
    <scope>NUCLEOTIDE SEQUENCE</scope>
    <source>
        <strain evidence="1">MeG22</strain>
    </source>
</reference>
<evidence type="ECO:0000313" key="1">
    <source>
        <dbReference type="EMBL" id="BBE16731.1"/>
    </source>
</evidence>
<keyword evidence="2" id="KW-1185">Reference proteome</keyword>
<accession>A0A5K7S596</accession>
<organism evidence="1 2">
    <name type="scientific">Aquipluma nitroreducens</name>
    <dbReference type="NCBI Taxonomy" id="2010828"/>
    <lineage>
        <taxon>Bacteria</taxon>
        <taxon>Pseudomonadati</taxon>
        <taxon>Bacteroidota</taxon>
        <taxon>Bacteroidia</taxon>
        <taxon>Marinilabiliales</taxon>
        <taxon>Prolixibacteraceae</taxon>
        <taxon>Aquipluma</taxon>
    </lineage>
</organism>
<dbReference type="EMBL" id="AP018694">
    <property type="protein sequence ID" value="BBE16731.1"/>
    <property type="molecule type" value="Genomic_DNA"/>
</dbReference>
<dbReference type="AlphaFoldDB" id="A0A5K7S596"/>
<name>A0A5K7S596_9BACT</name>
<sequence>MYGTGAGNVVAVISCEKSMLGATTDSSANPICLNFICFSG</sequence>
<dbReference type="KEGG" id="anf:AQPE_0874"/>
<protein>
    <submittedName>
        <fullName evidence="1">Uncharacterized protein</fullName>
    </submittedName>
</protein>
<dbReference type="Proteomes" id="UP001193389">
    <property type="component" value="Chromosome"/>
</dbReference>
<gene>
    <name evidence="1" type="ORF">AQPE_0874</name>
</gene>